<accession>A0AA41UVZ2</accession>
<protein>
    <submittedName>
        <fullName evidence="1">Uncharacterized protein</fullName>
    </submittedName>
</protein>
<dbReference type="EMBL" id="JAJJMA010004549">
    <property type="protein sequence ID" value="MCL7021767.1"/>
    <property type="molecule type" value="Genomic_DNA"/>
</dbReference>
<evidence type="ECO:0000313" key="2">
    <source>
        <dbReference type="Proteomes" id="UP001177140"/>
    </source>
</evidence>
<gene>
    <name evidence="1" type="ORF">MKW94_004386</name>
</gene>
<keyword evidence="2" id="KW-1185">Reference proteome</keyword>
<dbReference type="AlphaFoldDB" id="A0AA41UVZ2"/>
<evidence type="ECO:0000313" key="1">
    <source>
        <dbReference type="EMBL" id="MCL7021767.1"/>
    </source>
</evidence>
<dbReference type="Proteomes" id="UP001177140">
    <property type="component" value="Unassembled WGS sequence"/>
</dbReference>
<organism evidence="1 2">
    <name type="scientific">Papaver nudicaule</name>
    <name type="common">Iceland poppy</name>
    <dbReference type="NCBI Taxonomy" id="74823"/>
    <lineage>
        <taxon>Eukaryota</taxon>
        <taxon>Viridiplantae</taxon>
        <taxon>Streptophyta</taxon>
        <taxon>Embryophyta</taxon>
        <taxon>Tracheophyta</taxon>
        <taxon>Spermatophyta</taxon>
        <taxon>Magnoliopsida</taxon>
        <taxon>Ranunculales</taxon>
        <taxon>Papaveraceae</taxon>
        <taxon>Papaveroideae</taxon>
        <taxon>Papaver</taxon>
    </lineage>
</organism>
<proteinExistence type="predicted"/>
<reference evidence="1" key="1">
    <citation type="submission" date="2022-03" db="EMBL/GenBank/DDBJ databases">
        <title>A functionally conserved STORR gene fusion in Papaver species that diverged 16.8 million years ago.</title>
        <authorList>
            <person name="Catania T."/>
        </authorList>
    </citation>
    <scope>NUCLEOTIDE SEQUENCE</scope>
    <source>
        <strain evidence="1">S-191538</strain>
    </source>
</reference>
<sequence>MGVDAKPVTKTLDVCVSQPDSENVEKDSKAKLEPQPSEQLVRCGLLMKVFVLFICSP</sequence>
<comment type="caution">
    <text evidence="1">The sequence shown here is derived from an EMBL/GenBank/DDBJ whole genome shotgun (WGS) entry which is preliminary data.</text>
</comment>
<name>A0AA41UVZ2_PAPNU</name>